<dbReference type="Proteomes" id="UP000242519">
    <property type="component" value="Unassembled WGS sequence"/>
</dbReference>
<name>A0A218YWC1_9HELO</name>
<organism evidence="2 3">
    <name type="scientific">Diplocarpon coronariae</name>
    <dbReference type="NCBI Taxonomy" id="2795749"/>
    <lineage>
        <taxon>Eukaryota</taxon>
        <taxon>Fungi</taxon>
        <taxon>Dikarya</taxon>
        <taxon>Ascomycota</taxon>
        <taxon>Pezizomycotina</taxon>
        <taxon>Leotiomycetes</taxon>
        <taxon>Helotiales</taxon>
        <taxon>Drepanopezizaceae</taxon>
        <taxon>Diplocarpon</taxon>
    </lineage>
</organism>
<gene>
    <name evidence="2" type="ORF">B2J93_3972</name>
</gene>
<accession>A0A218YWC1</accession>
<dbReference type="OrthoDB" id="3431997at2759"/>
<comment type="caution">
    <text evidence="2">The sequence shown here is derived from an EMBL/GenBank/DDBJ whole genome shotgun (WGS) entry which is preliminary data.</text>
</comment>
<protein>
    <submittedName>
        <fullName evidence="2">Uncharacterized protein</fullName>
    </submittedName>
</protein>
<keyword evidence="3" id="KW-1185">Reference proteome</keyword>
<reference evidence="2 3" key="1">
    <citation type="submission" date="2017-04" db="EMBL/GenBank/DDBJ databases">
        <title>Draft genome sequence of Marssonina coronaria NL1: causal agent of apple blotch.</title>
        <authorList>
            <person name="Cheng Q."/>
        </authorList>
    </citation>
    <scope>NUCLEOTIDE SEQUENCE [LARGE SCALE GENOMIC DNA]</scope>
    <source>
        <strain evidence="2 3">NL1</strain>
    </source>
</reference>
<sequence>MELRERIATIDAALQRSHEVEIPGPPRRQSLDHRFDQPDPAVAARPAPTPGHEKTNPFDEIPADRPEPFYDSIAAKFGLGILDAEDFDEYIVYNAFVTNLRVCPVHLGDRKPSYYIEHRSFLPSTPGAILREGIDKSGRSLGASHLPLQGENRIGVGDFEHHPHDVVWERMGNAGFWTHMKYAFEHAIRDGERRTFHWIRTRNNLLDDQGDLVLVEAGRDEVLAEYLGQGLLKWKKRGRLRIRAMAHLGESWERVVLLSWASVLELSRRRARLRRFSPSHLIGI</sequence>
<dbReference type="EMBL" id="MZNU01000350">
    <property type="protein sequence ID" value="OWO99525.1"/>
    <property type="molecule type" value="Genomic_DNA"/>
</dbReference>
<feature type="region of interest" description="Disordered" evidence="1">
    <location>
        <begin position="14"/>
        <end position="59"/>
    </location>
</feature>
<dbReference type="STRING" id="503106.A0A218YWC1"/>
<dbReference type="InParanoid" id="A0A218YWC1"/>
<evidence type="ECO:0000256" key="1">
    <source>
        <dbReference type="SAM" id="MobiDB-lite"/>
    </source>
</evidence>
<evidence type="ECO:0000313" key="3">
    <source>
        <dbReference type="Proteomes" id="UP000242519"/>
    </source>
</evidence>
<evidence type="ECO:0000313" key="2">
    <source>
        <dbReference type="EMBL" id="OWO99525.1"/>
    </source>
</evidence>
<dbReference type="AlphaFoldDB" id="A0A218YWC1"/>
<proteinExistence type="predicted"/>